<feature type="region of interest" description="Disordered" evidence="1">
    <location>
        <begin position="85"/>
        <end position="107"/>
    </location>
</feature>
<evidence type="ECO:0000313" key="2">
    <source>
        <dbReference type="EMBL" id="NZA40235.1"/>
    </source>
</evidence>
<gene>
    <name evidence="2" type="ORF">H0N91_19395</name>
</gene>
<dbReference type="Proteomes" id="UP000586254">
    <property type="component" value="Unassembled WGS sequence"/>
</dbReference>
<organism evidence="2 3">
    <name type="scientific">Eubacterium callanderi</name>
    <dbReference type="NCBI Taxonomy" id="53442"/>
    <lineage>
        <taxon>Bacteria</taxon>
        <taxon>Bacillati</taxon>
        <taxon>Bacillota</taxon>
        <taxon>Clostridia</taxon>
        <taxon>Eubacteriales</taxon>
        <taxon>Eubacteriaceae</taxon>
        <taxon>Eubacterium</taxon>
    </lineage>
</organism>
<comment type="caution">
    <text evidence="2">The sequence shown here is derived from an EMBL/GenBank/DDBJ whole genome shotgun (WGS) entry which is preliminary data.</text>
</comment>
<feature type="compositionally biased region" description="Basic residues" evidence="1">
    <location>
        <begin position="88"/>
        <end position="106"/>
    </location>
</feature>
<accession>A0A853JU18</accession>
<proteinExistence type="predicted"/>
<protein>
    <submittedName>
        <fullName evidence="2">Uncharacterized protein</fullName>
    </submittedName>
</protein>
<dbReference type="AlphaFoldDB" id="A0A853JU18"/>
<reference evidence="2 3" key="1">
    <citation type="submission" date="2020-07" db="EMBL/GenBank/DDBJ databases">
        <title>Organ Donor 1.</title>
        <authorList>
            <person name="Marsh A.J."/>
            <person name="Azcarate-Peril M.A."/>
        </authorList>
    </citation>
    <scope>NUCLEOTIDE SEQUENCE [LARGE SCALE GENOMIC DNA]</scope>
    <source>
        <strain evidence="2 3">AMC0717</strain>
    </source>
</reference>
<sequence>MSKTIPHHLCSEQTIIEKGEALSAAIKKYPNKALQTVLILIKTLFGYVPEVIQVFLKEDVVLRCHNDIDPKKDVLEEGVKSSAEKCKRPQSQRRKQRRLKQKRKGNSRYTVINRRKKKKHSKKSTRKCSRKLNLNGFAVRITINRSQGVIIFLVPVVFCPDCRKRRRLEYFRKLQYCHRLLLPEMVKRSRYLSEVFEDVIVREFKTLLEDVGYCFEMDHETAIVRDFQRKVRMVYHTFHGPVVLWVNPEAVTLERHRGEQPSRKDHRRLRLKRMVAFVQTVVASERKTQPVKNWYNRFRLCCSDSNGDLLG</sequence>
<dbReference type="RefSeq" id="WP_180494280.1">
    <property type="nucleotide sequence ID" value="NZ_JACCKS010000039.1"/>
</dbReference>
<evidence type="ECO:0000256" key="1">
    <source>
        <dbReference type="SAM" id="MobiDB-lite"/>
    </source>
</evidence>
<evidence type="ECO:0000313" key="3">
    <source>
        <dbReference type="Proteomes" id="UP000586254"/>
    </source>
</evidence>
<name>A0A853JU18_9FIRM</name>
<dbReference type="EMBL" id="JACCKS010000039">
    <property type="protein sequence ID" value="NZA40235.1"/>
    <property type="molecule type" value="Genomic_DNA"/>
</dbReference>